<feature type="compositionally biased region" description="Basic and acidic residues" evidence="1">
    <location>
        <begin position="216"/>
        <end position="226"/>
    </location>
</feature>
<evidence type="ECO:0000313" key="3">
    <source>
        <dbReference type="Proteomes" id="UP001057102"/>
    </source>
</evidence>
<evidence type="ECO:0000256" key="1">
    <source>
        <dbReference type="SAM" id="MobiDB-lite"/>
    </source>
</evidence>
<organism evidence="2 3">
    <name type="scientific">Janthinobacterium phage vB_JliS-Donnerlittchen</name>
    <dbReference type="NCBI Taxonomy" id="2948610"/>
    <lineage>
        <taxon>Viruses</taxon>
        <taxon>Duplodnaviria</taxon>
        <taxon>Heunggongvirae</taxon>
        <taxon>Uroviricota</taxon>
        <taxon>Caudoviricetes</taxon>
        <taxon>Mesyanzhinovviridae</taxon>
        <taxon>Bradleyvirinae</taxon>
        <taxon>Donnerlittchenvirus</taxon>
        <taxon>Donnerlittchenvirus donnerlittchenvirus</taxon>
    </lineage>
</organism>
<gene>
    <name evidence="2" type="ORF">DONNERLITTCHEN_00720</name>
</gene>
<evidence type="ECO:0000313" key="2">
    <source>
        <dbReference type="EMBL" id="USN14472.1"/>
    </source>
</evidence>
<proteinExistence type="predicted"/>
<accession>A0A9E7SM52</accession>
<name>A0A9E7SM52_9CAUD</name>
<protein>
    <submittedName>
        <fullName evidence="2">Uncharacterized protein</fullName>
    </submittedName>
</protein>
<feature type="region of interest" description="Disordered" evidence="1">
    <location>
        <begin position="192"/>
        <end position="229"/>
    </location>
</feature>
<dbReference type="EMBL" id="ON529854">
    <property type="protein sequence ID" value="USN14472.1"/>
    <property type="molecule type" value="Genomic_DNA"/>
</dbReference>
<dbReference type="Proteomes" id="UP001057102">
    <property type="component" value="Segment"/>
</dbReference>
<reference evidence="2" key="1">
    <citation type="submission" date="2022-05" db="EMBL/GenBank/DDBJ databases">
        <authorList>
            <person name="Friedrich I."/>
            <person name="Poehlein A."/>
            <person name="Schneider D."/>
            <person name="Hertel R."/>
            <person name="Daniel R."/>
        </authorList>
    </citation>
    <scope>NUCLEOTIDE SEQUENCE</scope>
</reference>
<sequence length="254" mass="27662">MTSPSRLASQLGWSKAGCVPTPEAPRNCCRWNEPEDSDLAAQASLGLTVQQLAGRHGRTYIAIEMRLAALNLTDPADDFRDELTDQLKEQHMKMTANRMMAMLAIYRGTYENELKVGTSGPDMAHLTAEGLVSVLGQRVELTAEGRNLVEAMLGRTSSSRSGATTAWDAKRDTSVLDDQRFFLVASGDCHKAGGGPTHDRPTLKSPPRVVQSSGRDATREADRLARDNPGSKFFVLQATSVHQVPAPQPTFKQL</sequence>
<keyword evidence="3" id="KW-1185">Reference proteome</keyword>